<feature type="compositionally biased region" description="Polar residues" evidence="1">
    <location>
        <begin position="1"/>
        <end position="10"/>
    </location>
</feature>
<evidence type="ECO:0000313" key="3">
    <source>
        <dbReference type="Proteomes" id="UP001164746"/>
    </source>
</evidence>
<dbReference type="PANTHER" id="PTHR16238">
    <property type="entry name" value="GEM-ASSOCIATED PROTEIN 8"/>
    <property type="match status" value="1"/>
</dbReference>
<feature type="compositionally biased region" description="Basic residues" evidence="1">
    <location>
        <begin position="197"/>
        <end position="211"/>
    </location>
</feature>
<name>A0ABY7DKB9_MYAAR</name>
<organism evidence="2 3">
    <name type="scientific">Mya arenaria</name>
    <name type="common">Soft-shell clam</name>
    <dbReference type="NCBI Taxonomy" id="6604"/>
    <lineage>
        <taxon>Eukaryota</taxon>
        <taxon>Metazoa</taxon>
        <taxon>Spiralia</taxon>
        <taxon>Lophotrochozoa</taxon>
        <taxon>Mollusca</taxon>
        <taxon>Bivalvia</taxon>
        <taxon>Autobranchia</taxon>
        <taxon>Heteroconchia</taxon>
        <taxon>Euheterodonta</taxon>
        <taxon>Imparidentia</taxon>
        <taxon>Neoheterodontei</taxon>
        <taxon>Myida</taxon>
        <taxon>Myoidea</taxon>
        <taxon>Myidae</taxon>
        <taxon>Mya</taxon>
    </lineage>
</organism>
<dbReference type="EMBL" id="CP111014">
    <property type="protein sequence ID" value="WAQ98161.1"/>
    <property type="molecule type" value="Genomic_DNA"/>
</dbReference>
<dbReference type="PANTHER" id="PTHR16238:SF7">
    <property type="entry name" value="GEM-ASSOCIATED PROTEIN 8"/>
    <property type="match status" value="1"/>
</dbReference>
<dbReference type="InterPro" id="IPR034754">
    <property type="entry name" value="GEMIN8"/>
</dbReference>
<evidence type="ECO:0000313" key="2">
    <source>
        <dbReference type="EMBL" id="WAQ98161.1"/>
    </source>
</evidence>
<gene>
    <name evidence="2" type="ORF">MAR_022534</name>
</gene>
<accession>A0ABY7DKB9</accession>
<sequence length="331" mass="37324">MASTNQQEAMSCSDLDIASQSGTDIGNGSNDESTTPTGETVTEDSEDGVCNISIEFTEVSDLDPTLLDTEYTGSDYDESKPEQPKIDKFQFLQDIDFSSRNWYRNDCFRAYWEHYSQSMSWCQKHFQTYNNVFKRTRSQFAQHSPFPSFVNPNQYPSFNCDFNFVRPSQYPSSNSGRSNRVPSEIGSISEASTGSKSRPRRRRGGKKKSKNKANSDINSTTPDAGTTGSEIEMEITQDMIDFFAKSDEHRRQRVKVGGERVPTVDAPKERPGARRTAEMKLLYGKGAAMIHGMETALQMAFDRNTDTKQPRVWPNMPLKIVFSSSTKSQSD</sequence>
<reference evidence="2" key="1">
    <citation type="submission" date="2022-11" db="EMBL/GenBank/DDBJ databases">
        <title>Centuries of genome instability and evolution in soft-shell clam transmissible cancer (bioRxiv).</title>
        <authorList>
            <person name="Hart S.F.M."/>
            <person name="Yonemitsu M.A."/>
            <person name="Giersch R.M."/>
            <person name="Beal B.F."/>
            <person name="Arriagada G."/>
            <person name="Davis B.W."/>
            <person name="Ostrander E.A."/>
            <person name="Goff S.P."/>
            <person name="Metzger M.J."/>
        </authorList>
    </citation>
    <scope>NUCLEOTIDE SEQUENCE</scope>
    <source>
        <strain evidence="2">MELC-2E11</strain>
        <tissue evidence="2">Siphon/mantle</tissue>
    </source>
</reference>
<dbReference type="Pfam" id="PF15348">
    <property type="entry name" value="GEMIN8"/>
    <property type="match status" value="2"/>
</dbReference>
<feature type="compositionally biased region" description="Polar residues" evidence="1">
    <location>
        <begin position="212"/>
        <end position="229"/>
    </location>
</feature>
<feature type="compositionally biased region" description="Polar residues" evidence="1">
    <location>
        <begin position="169"/>
        <end position="181"/>
    </location>
</feature>
<evidence type="ECO:0000256" key="1">
    <source>
        <dbReference type="SAM" id="MobiDB-lite"/>
    </source>
</evidence>
<proteinExistence type="predicted"/>
<feature type="compositionally biased region" description="Polar residues" evidence="1">
    <location>
        <begin position="18"/>
        <end position="40"/>
    </location>
</feature>
<feature type="region of interest" description="Disordered" evidence="1">
    <location>
        <begin position="253"/>
        <end position="273"/>
    </location>
</feature>
<feature type="region of interest" description="Disordered" evidence="1">
    <location>
        <begin position="169"/>
        <end position="229"/>
    </location>
</feature>
<dbReference type="Proteomes" id="UP001164746">
    <property type="component" value="Chromosome 3"/>
</dbReference>
<keyword evidence="3" id="KW-1185">Reference proteome</keyword>
<feature type="region of interest" description="Disordered" evidence="1">
    <location>
        <begin position="1"/>
        <end position="48"/>
    </location>
</feature>
<protein>
    <submittedName>
        <fullName evidence="2">GEMI8-like protein</fullName>
    </submittedName>
</protein>